<feature type="compositionally biased region" description="Low complexity" evidence="7">
    <location>
        <begin position="970"/>
        <end position="988"/>
    </location>
</feature>
<dbReference type="SUPFAM" id="SSF52743">
    <property type="entry name" value="Subtilisin-like"/>
    <property type="match status" value="1"/>
</dbReference>
<dbReference type="Pfam" id="PF18911">
    <property type="entry name" value="PKD_4"/>
    <property type="match status" value="1"/>
</dbReference>
<dbReference type="PANTHER" id="PTHR43806:SF11">
    <property type="entry name" value="CEREVISIN-RELATED"/>
    <property type="match status" value="1"/>
</dbReference>
<dbReference type="PROSITE" id="PS00138">
    <property type="entry name" value="SUBTILASE_SER"/>
    <property type="match status" value="1"/>
</dbReference>
<protein>
    <recommendedName>
        <fullName evidence="9">PKD domain-containing protein</fullName>
    </recommendedName>
</protein>
<dbReference type="InterPro" id="IPR036852">
    <property type="entry name" value="Peptidase_S8/S53_dom_sf"/>
</dbReference>
<reference evidence="10 11" key="1">
    <citation type="submission" date="2017-12" db="EMBL/GenBank/DDBJ databases">
        <title>The draft genome sequence of Brumimicrobium saltpan LHR20.</title>
        <authorList>
            <person name="Do Z.-J."/>
            <person name="Luo H.-R."/>
        </authorList>
    </citation>
    <scope>NUCLEOTIDE SEQUENCE [LARGE SCALE GENOMIC DNA]</scope>
    <source>
        <strain evidence="10 11">LHR20</strain>
    </source>
</reference>
<keyword evidence="11" id="KW-1185">Reference proteome</keyword>
<accession>A0A2I0R6S3</accession>
<keyword evidence="3 8" id="KW-0732">Signal</keyword>
<evidence type="ECO:0000256" key="2">
    <source>
        <dbReference type="ARBA" id="ARBA00022670"/>
    </source>
</evidence>
<feature type="active site" description="Charge relay system" evidence="6">
    <location>
        <position position="199"/>
    </location>
</feature>
<evidence type="ECO:0000313" key="10">
    <source>
        <dbReference type="EMBL" id="PKR82249.1"/>
    </source>
</evidence>
<dbReference type="InterPro" id="IPR022409">
    <property type="entry name" value="PKD/Chitinase_dom"/>
</dbReference>
<feature type="region of interest" description="Disordered" evidence="7">
    <location>
        <begin position="963"/>
        <end position="988"/>
    </location>
</feature>
<evidence type="ECO:0000256" key="8">
    <source>
        <dbReference type="SAM" id="SignalP"/>
    </source>
</evidence>
<dbReference type="InterPro" id="IPR026444">
    <property type="entry name" value="Secre_tail"/>
</dbReference>
<evidence type="ECO:0000256" key="1">
    <source>
        <dbReference type="ARBA" id="ARBA00011073"/>
    </source>
</evidence>
<dbReference type="EMBL" id="PJNI01000001">
    <property type="protein sequence ID" value="PKR82249.1"/>
    <property type="molecule type" value="Genomic_DNA"/>
</dbReference>
<dbReference type="GO" id="GO:0005615">
    <property type="term" value="C:extracellular space"/>
    <property type="evidence" value="ECO:0007669"/>
    <property type="project" value="TreeGrafter"/>
</dbReference>
<evidence type="ECO:0000256" key="4">
    <source>
        <dbReference type="ARBA" id="ARBA00022801"/>
    </source>
</evidence>
<evidence type="ECO:0000256" key="3">
    <source>
        <dbReference type="ARBA" id="ARBA00022729"/>
    </source>
</evidence>
<keyword evidence="2 6" id="KW-0645">Protease</keyword>
<dbReference type="InterPro" id="IPR013783">
    <property type="entry name" value="Ig-like_fold"/>
</dbReference>
<dbReference type="InterPro" id="IPR023828">
    <property type="entry name" value="Peptidase_S8_Ser-AS"/>
</dbReference>
<dbReference type="InterPro" id="IPR015500">
    <property type="entry name" value="Peptidase_S8_subtilisin-rel"/>
</dbReference>
<keyword evidence="5 6" id="KW-0720">Serine protease</keyword>
<evidence type="ECO:0000256" key="6">
    <source>
        <dbReference type="PROSITE-ProRule" id="PRU01240"/>
    </source>
</evidence>
<dbReference type="PROSITE" id="PS51892">
    <property type="entry name" value="SUBTILASE"/>
    <property type="match status" value="1"/>
</dbReference>
<dbReference type="SMART" id="SM00089">
    <property type="entry name" value="PKD"/>
    <property type="match status" value="5"/>
</dbReference>
<dbReference type="Gene3D" id="2.60.40.10">
    <property type="entry name" value="Immunoglobulins"/>
    <property type="match status" value="3"/>
</dbReference>
<comment type="caution">
    <text evidence="10">The sequence shown here is derived from an EMBL/GenBank/DDBJ whole genome shotgun (WGS) entry which is preliminary data.</text>
</comment>
<dbReference type="PRINTS" id="PR00723">
    <property type="entry name" value="SUBTILISIN"/>
</dbReference>
<dbReference type="PROSITE" id="PS50093">
    <property type="entry name" value="PKD"/>
    <property type="match status" value="1"/>
</dbReference>
<dbReference type="NCBIfam" id="TIGR04183">
    <property type="entry name" value="Por_Secre_tail"/>
    <property type="match status" value="1"/>
</dbReference>
<dbReference type="Gene3D" id="3.40.50.200">
    <property type="entry name" value="Peptidase S8/S53 domain"/>
    <property type="match status" value="1"/>
</dbReference>
<evidence type="ECO:0000256" key="5">
    <source>
        <dbReference type="ARBA" id="ARBA00022825"/>
    </source>
</evidence>
<keyword evidence="4 6" id="KW-0378">Hydrolase</keyword>
<name>A0A2I0R6S3_9FLAO</name>
<feature type="active site" description="Charge relay system" evidence="6">
    <location>
        <position position="162"/>
    </location>
</feature>
<dbReference type="Pfam" id="PF00082">
    <property type="entry name" value="Peptidase_S8"/>
    <property type="match status" value="1"/>
</dbReference>
<dbReference type="CDD" id="cd00146">
    <property type="entry name" value="PKD"/>
    <property type="match status" value="1"/>
</dbReference>
<gene>
    <name evidence="10" type="ORF">CW751_02645</name>
</gene>
<evidence type="ECO:0000313" key="11">
    <source>
        <dbReference type="Proteomes" id="UP000236654"/>
    </source>
</evidence>
<dbReference type="RefSeq" id="WP_101333403.1">
    <property type="nucleotide sequence ID" value="NZ_PJNI01000001.1"/>
</dbReference>
<evidence type="ECO:0000259" key="9">
    <source>
        <dbReference type="PROSITE" id="PS50093"/>
    </source>
</evidence>
<dbReference type="SUPFAM" id="SSF49299">
    <property type="entry name" value="PKD domain"/>
    <property type="match status" value="2"/>
</dbReference>
<dbReference type="Proteomes" id="UP000236654">
    <property type="component" value="Unassembled WGS sequence"/>
</dbReference>
<dbReference type="InterPro" id="IPR000601">
    <property type="entry name" value="PKD_dom"/>
</dbReference>
<evidence type="ECO:0000256" key="7">
    <source>
        <dbReference type="SAM" id="MobiDB-lite"/>
    </source>
</evidence>
<organism evidence="10 11">
    <name type="scientific">Brumimicrobium salinarum</name>
    <dbReference type="NCBI Taxonomy" id="2058658"/>
    <lineage>
        <taxon>Bacteria</taxon>
        <taxon>Pseudomonadati</taxon>
        <taxon>Bacteroidota</taxon>
        <taxon>Flavobacteriia</taxon>
        <taxon>Flavobacteriales</taxon>
        <taxon>Crocinitomicaceae</taxon>
        <taxon>Brumimicrobium</taxon>
    </lineage>
</organism>
<dbReference type="InterPro" id="IPR035986">
    <property type="entry name" value="PKD_dom_sf"/>
</dbReference>
<dbReference type="InterPro" id="IPR050131">
    <property type="entry name" value="Peptidase_S8_subtilisin-like"/>
</dbReference>
<dbReference type="InterPro" id="IPR000209">
    <property type="entry name" value="Peptidase_S8/S53_dom"/>
</dbReference>
<feature type="signal peptide" evidence="8">
    <location>
        <begin position="1"/>
        <end position="21"/>
    </location>
</feature>
<dbReference type="OrthoDB" id="1055762at2"/>
<dbReference type="Pfam" id="PF18962">
    <property type="entry name" value="Por_Secre_tail"/>
    <property type="match status" value="1"/>
</dbReference>
<feature type="domain" description="PKD" evidence="9">
    <location>
        <begin position="941"/>
        <end position="1026"/>
    </location>
</feature>
<dbReference type="GO" id="GO:0006508">
    <property type="term" value="P:proteolysis"/>
    <property type="evidence" value="ECO:0007669"/>
    <property type="project" value="UniProtKB-KW"/>
</dbReference>
<feature type="active site" description="Charge relay system" evidence="6">
    <location>
        <position position="351"/>
    </location>
</feature>
<sequence length="1399" mass="148712">MRAKLYSILFILFFGLQFLNAQNHHEHYQDGLVVFQLKLDAKRILSKNKIVDYKNYPIFTDFLSDFSIEEVKQLHPEIKDELLNRVYQIKLSQISDVDAVIKKLSTYPTIAYAELKELHHTTLTPNDTYFSSTNQYGLFKIQAEQAWNISTGSSNVVVAVTDNAIDVDHPDLTNIITGGYDAVDQDYDPRPCGSNVGQHGTHVSGTVGCETDNGLGLASIGFGIRVMPIKIGDCSGRLTGGYDGIVYAANNGADVINMSWGSAGSSNYGQNVINNAWNAGSILVAAAGNDDVSTQFYPAAYNNVVTVASTNDTDSKSWFSNYGNWIDIAAPGSDIFSTDEQGGYTSLSGTSMASPLVAGLLGLMKSYAPSATNTDLINCLYTSADDIYPQNPSYTGQLGNGRINAFAALNCLSSFNTQYDASIQSVSSPVGAICSPSFNPTIELTNVGSATLTGAVISYDWGGAVQTYNWSGSLATGQSETVVIPSVTLASGSYTFNVSVANPNGYTDENPSNDAQTTYFSIIGNGQEVTLNINTDCWGTETTWTITNGSNNVVANGGPYDDGVNGNSYSQTICLVDGCYSFNIFDDYGDGMLGGQYQSCNVNGSYEMLDENGLVLFERLPANADFGSSANEPFCVSNSISDDASISAIISPEGVICSNSFQPIVRLQNFGTNNLTSVTIVYQTSGGPQTYAWTGNLATNQYESVTLPAISASNGAQVLTVSTSNPNGNTDGNTNNDEFQKAINVQTTALNLPFVENFETDVIANGLWSVENQDNSLTWEIVNVGGTTPGNQAVKIDFFNYQQSDRRDALISPKIDLTNVTDADMSFEHAYRRYNQNAADSLIIYVSDDCGVTWSRVLSAAEDGSGSFATQSTNTAEFLPATSTDWCFAGSVGAPCFNIDLDAYVGNEIFVKFESYNAGPIGNNLYIDNINITGTAINNNPIADLTSNNQQVCEGETVNYTDQSTNNPTSWNWSFPGGSPSSSTSQNPVVTYASSGSYDVTLQVDNASGSDVITYTNHVTVNAEPTISIAATDQTICQGDNSNLSASGATSYSWDNGLGNGASKTVSPSTTTIYEVTGTSNGCSNTATIEIDVIPPLNINLSASQTEICVGSSVTLSASGATSYTWDNGLGTGNSHSVTPSSTTTYTVTGNDNGCEDNASVTIEVKDIPVLQITSTTSEICLGESTLLNATGADSYVWSPGSSLNNTSGATVTATPNANTTYSLMGSNNCGIANASIQITVNPLPTVPNITQVGDVLSVPLQANQSAQWLFNGNQVGTGSDLTITQSGSYVVIITDNNGCSNSATGTFSPKPSGLATEDINLDLKLYPNPTNGVVNVVWNGKSGVNEFRILNGLGQIIDRQKIINQKEFSFDLSPFETGVYMIQITTDNKVVNKRITKQ</sequence>
<dbReference type="GO" id="GO:0004252">
    <property type="term" value="F:serine-type endopeptidase activity"/>
    <property type="evidence" value="ECO:0007669"/>
    <property type="project" value="UniProtKB-UniRule"/>
</dbReference>
<dbReference type="PANTHER" id="PTHR43806">
    <property type="entry name" value="PEPTIDASE S8"/>
    <property type="match status" value="1"/>
</dbReference>
<proteinExistence type="inferred from homology"/>
<comment type="similarity">
    <text evidence="1 6">Belongs to the peptidase S8 family.</text>
</comment>
<feature type="chain" id="PRO_5014190476" description="PKD domain-containing protein" evidence="8">
    <location>
        <begin position="22"/>
        <end position="1399"/>
    </location>
</feature>